<evidence type="ECO:0000256" key="30">
    <source>
        <dbReference type="RuleBase" id="RU362121"/>
    </source>
</evidence>
<keyword evidence="34" id="KW-1185">Reference proteome</keyword>
<protein>
    <recommendedName>
        <fullName evidence="28">Fatty acid 2-hydroxylase</fullName>
    </recommendedName>
    <alternativeName>
        <fullName evidence="29">Fatty acid alpha-hydroxylase</fullName>
    </alternativeName>
</protein>
<comment type="similarity">
    <text evidence="5">Belongs to the sterol desaturase family. SCS7 subfamily.</text>
</comment>
<comment type="catalytic activity">
    <reaction evidence="24">
        <text>hexadecanoate + 2 Fe(II)-[cytochrome b5] + O2 + 2 H(+) = (R)-2-hydroxyhexadecanoate + 2 Fe(III)-[cytochrome b5] + H2O</text>
        <dbReference type="Rhea" id="RHEA:38551"/>
        <dbReference type="Rhea" id="RHEA-COMP:10438"/>
        <dbReference type="Rhea" id="RHEA-COMP:10439"/>
        <dbReference type="ChEBI" id="CHEBI:7896"/>
        <dbReference type="ChEBI" id="CHEBI:15377"/>
        <dbReference type="ChEBI" id="CHEBI:15378"/>
        <dbReference type="ChEBI" id="CHEBI:15379"/>
        <dbReference type="ChEBI" id="CHEBI:29033"/>
        <dbReference type="ChEBI" id="CHEBI:29034"/>
        <dbReference type="ChEBI" id="CHEBI:75927"/>
    </reaction>
    <physiologicalReaction direction="left-to-right" evidence="24">
        <dbReference type="Rhea" id="RHEA:38552"/>
    </physiologicalReaction>
</comment>
<comment type="subcellular location">
    <subcellularLocation>
        <location evidence="3">Endoplasmic reticulum membrane</location>
        <topology evidence="3">Multi-pass membrane protein</topology>
    </subcellularLocation>
    <subcellularLocation>
        <location evidence="2">Microsome membrane</location>
        <topology evidence="2">Multi-pass membrane protein</topology>
    </subcellularLocation>
</comment>
<dbReference type="PROSITE" id="PS00191">
    <property type="entry name" value="CYTOCHROME_B5_1"/>
    <property type="match status" value="1"/>
</dbReference>
<name>A0A8C5QU57_9ANUR</name>
<dbReference type="Ensembl" id="ENSLLET00000044425.1">
    <property type="protein sequence ID" value="ENSLLEP00000042717.1"/>
    <property type="gene ID" value="ENSLLEG00000027159.1"/>
</dbReference>
<evidence type="ECO:0000313" key="33">
    <source>
        <dbReference type="Ensembl" id="ENSLLEP00000042717.1"/>
    </source>
</evidence>
<dbReference type="Gene3D" id="3.10.120.10">
    <property type="entry name" value="Cytochrome b5-like heme/steroid binding domain"/>
    <property type="match status" value="1"/>
</dbReference>
<proteinExistence type="inferred from homology"/>
<comment type="pathway">
    <text evidence="4">Lipid metabolism; fatty acid metabolism.</text>
</comment>
<keyword evidence="14" id="KW-1133">Transmembrane helix</keyword>
<dbReference type="OrthoDB" id="2204368at2759"/>
<dbReference type="PRINTS" id="PR00363">
    <property type="entry name" value="CYTOCHROMEB5"/>
</dbReference>
<dbReference type="PROSITE" id="PS50255">
    <property type="entry name" value="CYTOCHROME_B5_2"/>
    <property type="match status" value="1"/>
</dbReference>
<keyword evidence="10" id="KW-0256">Endoplasmic reticulum</keyword>
<sequence>EAPAHSERRLDEVSSAELRGRCWLLRGRKVYDVSDFVRMHPGGERLLWDRTGTDIQADLQGPPHRHSDNALRWLEQYYVGELEDDPPAEPPQVRRRRRRGFTLSAGRVRDPE</sequence>
<comment type="pathway">
    <text evidence="27">Sphingolipid metabolism; galactosylceramide biosynthesis.</text>
</comment>
<dbReference type="AlphaFoldDB" id="A0A8C5QU57"/>
<evidence type="ECO:0000256" key="24">
    <source>
        <dbReference type="ARBA" id="ARBA00052862"/>
    </source>
</evidence>
<comment type="catalytic activity">
    <reaction evidence="23">
        <text>octadecanoate + 2 Fe(II)-[cytochrome b5] + O2 + 2 H(+) = (R)-2-hydroxyoctadecanoate + 2 Fe(III)-[cytochrome b5] + H2O</text>
        <dbReference type="Rhea" id="RHEA:39815"/>
        <dbReference type="Rhea" id="RHEA-COMP:10438"/>
        <dbReference type="Rhea" id="RHEA-COMP:10439"/>
        <dbReference type="ChEBI" id="CHEBI:15377"/>
        <dbReference type="ChEBI" id="CHEBI:15378"/>
        <dbReference type="ChEBI" id="CHEBI:15379"/>
        <dbReference type="ChEBI" id="CHEBI:25629"/>
        <dbReference type="ChEBI" id="CHEBI:29033"/>
        <dbReference type="ChEBI" id="CHEBI:29034"/>
        <dbReference type="ChEBI" id="CHEBI:57562"/>
    </reaction>
    <physiologicalReaction direction="left-to-right" evidence="23">
        <dbReference type="Rhea" id="RHEA:39816"/>
    </physiologicalReaction>
</comment>
<dbReference type="InterPro" id="IPR050668">
    <property type="entry name" value="Cytochrome_b5"/>
</dbReference>
<dbReference type="SUPFAM" id="SSF55856">
    <property type="entry name" value="Cytochrome b5-like heme/steroid binding domain"/>
    <property type="match status" value="1"/>
</dbReference>
<evidence type="ECO:0000256" key="26">
    <source>
        <dbReference type="ARBA" id="ARBA00054885"/>
    </source>
</evidence>
<dbReference type="GO" id="GO:0005789">
    <property type="term" value="C:endoplasmic reticulum membrane"/>
    <property type="evidence" value="ECO:0007669"/>
    <property type="project" value="UniProtKB-SubCell"/>
</dbReference>
<feature type="region of interest" description="Disordered" evidence="31">
    <location>
        <begin position="82"/>
        <end position="112"/>
    </location>
</feature>
<evidence type="ECO:0000256" key="16">
    <source>
        <dbReference type="ARBA" id="ARBA00023004"/>
    </source>
</evidence>
<keyword evidence="17" id="KW-0443">Lipid metabolism</keyword>
<evidence type="ECO:0000256" key="14">
    <source>
        <dbReference type="ARBA" id="ARBA00022989"/>
    </source>
</evidence>
<dbReference type="GO" id="GO:0046513">
    <property type="term" value="P:ceramide biosynthetic process"/>
    <property type="evidence" value="ECO:0007669"/>
    <property type="project" value="UniProtKB-ARBA"/>
</dbReference>
<dbReference type="InterPro" id="IPR001199">
    <property type="entry name" value="Cyt_B5-like_heme/steroid-bd"/>
</dbReference>
<evidence type="ECO:0000256" key="9">
    <source>
        <dbReference type="ARBA" id="ARBA00022723"/>
    </source>
</evidence>
<evidence type="ECO:0000256" key="13">
    <source>
        <dbReference type="ARBA" id="ARBA00022848"/>
    </source>
</evidence>
<comment type="cofactor">
    <cofactor evidence="1">
        <name>Zn(2+)</name>
        <dbReference type="ChEBI" id="CHEBI:29105"/>
    </cofactor>
</comment>
<keyword evidence="11" id="KW-0276">Fatty acid metabolism</keyword>
<keyword evidence="19" id="KW-0275">Fatty acid biosynthesis</keyword>
<evidence type="ECO:0000256" key="15">
    <source>
        <dbReference type="ARBA" id="ARBA00023002"/>
    </source>
</evidence>
<evidence type="ECO:0000256" key="11">
    <source>
        <dbReference type="ARBA" id="ARBA00022832"/>
    </source>
</evidence>
<dbReference type="Pfam" id="PF00173">
    <property type="entry name" value="Cyt-b5"/>
    <property type="match status" value="1"/>
</dbReference>
<evidence type="ECO:0000256" key="28">
    <source>
        <dbReference type="ARBA" id="ARBA00069158"/>
    </source>
</evidence>
<evidence type="ECO:0000256" key="23">
    <source>
        <dbReference type="ARBA" id="ARBA00051625"/>
    </source>
</evidence>
<keyword evidence="8" id="KW-0812">Transmembrane</keyword>
<evidence type="ECO:0000256" key="6">
    <source>
        <dbReference type="ARBA" id="ARBA00022516"/>
    </source>
</evidence>
<evidence type="ECO:0000256" key="12">
    <source>
        <dbReference type="ARBA" id="ARBA00022833"/>
    </source>
</evidence>
<evidence type="ECO:0000256" key="18">
    <source>
        <dbReference type="ARBA" id="ARBA00023136"/>
    </source>
</evidence>
<evidence type="ECO:0000259" key="32">
    <source>
        <dbReference type="PROSITE" id="PS50255"/>
    </source>
</evidence>
<organism evidence="33 34">
    <name type="scientific">Leptobrachium leishanense</name>
    <name type="common">Leishan spiny toad</name>
    <dbReference type="NCBI Taxonomy" id="445787"/>
    <lineage>
        <taxon>Eukaryota</taxon>
        <taxon>Metazoa</taxon>
        <taxon>Chordata</taxon>
        <taxon>Craniata</taxon>
        <taxon>Vertebrata</taxon>
        <taxon>Euteleostomi</taxon>
        <taxon>Amphibia</taxon>
        <taxon>Batrachia</taxon>
        <taxon>Anura</taxon>
        <taxon>Pelobatoidea</taxon>
        <taxon>Megophryidae</taxon>
        <taxon>Leptobrachium</taxon>
    </lineage>
</organism>
<keyword evidence="7 30" id="KW-0349">Heme</keyword>
<evidence type="ECO:0000256" key="25">
    <source>
        <dbReference type="ARBA" id="ARBA00053017"/>
    </source>
</evidence>
<feature type="domain" description="Cytochrome b5 heme-binding" evidence="32">
    <location>
        <begin position="1"/>
        <end position="83"/>
    </location>
</feature>
<dbReference type="PANTHER" id="PTHR19359">
    <property type="entry name" value="CYTOCHROME B5"/>
    <property type="match status" value="1"/>
</dbReference>
<comment type="catalytic activity">
    <reaction evidence="22">
        <text>a 1,2-saturated fatty acid + 2 Fe(II)-[cytochrome b5] + O2 + 2 H(+) = a (R)-2-hydroxy fatty acid + 2 Fe(III)-[cytochrome b5] + H2O</text>
        <dbReference type="Rhea" id="RHEA:38855"/>
        <dbReference type="Rhea" id="RHEA-COMP:10438"/>
        <dbReference type="Rhea" id="RHEA-COMP:10439"/>
        <dbReference type="ChEBI" id="CHEBI:15377"/>
        <dbReference type="ChEBI" id="CHEBI:15378"/>
        <dbReference type="ChEBI" id="CHEBI:15379"/>
        <dbReference type="ChEBI" id="CHEBI:29033"/>
        <dbReference type="ChEBI" id="CHEBI:29034"/>
        <dbReference type="ChEBI" id="CHEBI:76177"/>
        <dbReference type="ChEBI" id="CHEBI:83955"/>
    </reaction>
    <physiologicalReaction direction="left-to-right" evidence="22">
        <dbReference type="Rhea" id="RHEA:38856"/>
    </physiologicalReaction>
</comment>
<keyword evidence="12" id="KW-0862">Zinc</keyword>
<keyword evidence="15" id="KW-0560">Oxidoreductase</keyword>
<keyword evidence="6" id="KW-0444">Lipid biosynthesis</keyword>
<dbReference type="SMART" id="SM01117">
    <property type="entry name" value="Cyt-b5"/>
    <property type="match status" value="1"/>
</dbReference>
<evidence type="ECO:0000256" key="31">
    <source>
        <dbReference type="SAM" id="MobiDB-lite"/>
    </source>
</evidence>
<dbReference type="FunFam" id="3.10.120.10:FF:000011">
    <property type="entry name" value="Fatty acid 2-hydroxylase"/>
    <property type="match status" value="1"/>
</dbReference>
<evidence type="ECO:0000256" key="27">
    <source>
        <dbReference type="ARBA" id="ARBA00060649"/>
    </source>
</evidence>
<dbReference type="GO" id="GO:0020037">
    <property type="term" value="F:heme binding"/>
    <property type="evidence" value="ECO:0007669"/>
    <property type="project" value="UniProtKB-UniRule"/>
</dbReference>
<evidence type="ECO:0000256" key="3">
    <source>
        <dbReference type="ARBA" id="ARBA00004477"/>
    </source>
</evidence>
<evidence type="ECO:0000256" key="5">
    <source>
        <dbReference type="ARBA" id="ARBA00005747"/>
    </source>
</evidence>
<reference evidence="33" key="1">
    <citation type="submission" date="2025-08" db="UniProtKB">
        <authorList>
            <consortium name="Ensembl"/>
        </authorList>
    </citation>
    <scope>IDENTIFICATION</scope>
</reference>
<dbReference type="GO" id="GO:0046872">
    <property type="term" value="F:metal ion binding"/>
    <property type="evidence" value="ECO:0007669"/>
    <property type="project" value="UniProtKB-UniRule"/>
</dbReference>
<evidence type="ECO:0000256" key="17">
    <source>
        <dbReference type="ARBA" id="ARBA00023098"/>
    </source>
</evidence>
<keyword evidence="18" id="KW-0472">Membrane</keyword>
<dbReference type="Proteomes" id="UP000694569">
    <property type="component" value="Unplaced"/>
</dbReference>
<evidence type="ECO:0000256" key="10">
    <source>
        <dbReference type="ARBA" id="ARBA00022824"/>
    </source>
</evidence>
<evidence type="ECO:0000256" key="4">
    <source>
        <dbReference type="ARBA" id="ARBA00004872"/>
    </source>
</evidence>
<evidence type="ECO:0000256" key="2">
    <source>
        <dbReference type="ARBA" id="ARBA00004154"/>
    </source>
</evidence>
<keyword evidence="9 30" id="KW-0479">Metal-binding</keyword>
<evidence type="ECO:0000256" key="19">
    <source>
        <dbReference type="ARBA" id="ARBA00023160"/>
    </source>
</evidence>
<reference evidence="33" key="2">
    <citation type="submission" date="2025-09" db="UniProtKB">
        <authorList>
            <consortium name="Ensembl"/>
        </authorList>
    </citation>
    <scope>IDENTIFICATION</scope>
</reference>
<comment type="catalytic activity">
    <reaction evidence="25">
        <text>tetracosanoate + 2 Fe(II)-[cytochrome b5] + O2 + 2 H(+) = (R)-2-hydroxytetracosanoate + 2 Fe(III)-[cytochrome b5] + H2O</text>
        <dbReference type="Rhea" id="RHEA:38559"/>
        <dbReference type="Rhea" id="RHEA-COMP:10438"/>
        <dbReference type="Rhea" id="RHEA-COMP:10439"/>
        <dbReference type="ChEBI" id="CHEBI:15377"/>
        <dbReference type="ChEBI" id="CHEBI:15378"/>
        <dbReference type="ChEBI" id="CHEBI:15379"/>
        <dbReference type="ChEBI" id="CHEBI:29033"/>
        <dbReference type="ChEBI" id="CHEBI:29034"/>
        <dbReference type="ChEBI" id="CHEBI:31014"/>
        <dbReference type="ChEBI" id="CHEBI:75935"/>
    </reaction>
    <physiologicalReaction direction="left-to-right" evidence="25">
        <dbReference type="Rhea" id="RHEA:38560"/>
    </physiologicalReaction>
</comment>
<comment type="function">
    <text evidence="26">Catalyzes the hydroxylation of free fatty acids at the C-2 position to produce 2-hydroxy fatty acids, which are building blocks of sphingolipids and glycosphingolipids common in neural tissue and epidermis. FA2H is stereospecific for the production of (R)-2-hydroxy fatty acids. Plays an essential role in the synthesis of galactosphingolipids of the myelin sheath. Responsible for the synthesis of sphingolipids and glycosphingolipids involved in the formation of epidermal lamellar bodies critical for skin permeability barrier. Participates in the synthesis of glycosphingolipids and a fraction of type II wax diesters in sebaceous gland, specifically regulating hair follicle homeostasis. Involved in the synthesis of sphingolipids of plasma membrane rafts, controlling lipid raft mobility and trafficking of raft-associated proteins.</text>
</comment>
<evidence type="ECO:0000256" key="8">
    <source>
        <dbReference type="ARBA" id="ARBA00022692"/>
    </source>
</evidence>
<evidence type="ECO:0000256" key="20">
    <source>
        <dbReference type="ARBA" id="ARBA00038168"/>
    </source>
</evidence>
<dbReference type="GeneTree" id="ENSGT00390000002142"/>
<keyword evidence="13" id="KW-0492">Microsome</keyword>
<evidence type="ECO:0000256" key="22">
    <source>
        <dbReference type="ARBA" id="ARBA00051519"/>
    </source>
</evidence>
<accession>A0A8C5QU57</accession>
<evidence type="ECO:0000313" key="34">
    <source>
        <dbReference type="Proteomes" id="UP000694569"/>
    </source>
</evidence>
<evidence type="ECO:0000256" key="21">
    <source>
        <dbReference type="ARBA" id="ARBA00050698"/>
    </source>
</evidence>
<dbReference type="InterPro" id="IPR018506">
    <property type="entry name" value="Cyt_B5_heme-BS"/>
</dbReference>
<dbReference type="InterPro" id="IPR036400">
    <property type="entry name" value="Cyt_B5-like_heme/steroid_sf"/>
</dbReference>
<comment type="catalytic activity">
    <reaction evidence="21">
        <text>docosanoate + 2 Fe(II)-[cytochrome b5] + O2 + 2 H(+) = 2-hydroxydocosanoate + 2 Fe(III)-[cytochrome b5] + H2O</text>
        <dbReference type="Rhea" id="RHEA:39819"/>
        <dbReference type="Rhea" id="RHEA-COMP:10438"/>
        <dbReference type="Rhea" id="RHEA-COMP:10439"/>
        <dbReference type="ChEBI" id="CHEBI:15377"/>
        <dbReference type="ChEBI" id="CHEBI:15378"/>
        <dbReference type="ChEBI" id="CHEBI:15379"/>
        <dbReference type="ChEBI" id="CHEBI:23858"/>
        <dbReference type="ChEBI" id="CHEBI:29033"/>
        <dbReference type="ChEBI" id="CHEBI:29034"/>
        <dbReference type="ChEBI" id="CHEBI:76722"/>
    </reaction>
    <physiologicalReaction direction="left-to-right" evidence="21">
        <dbReference type="Rhea" id="RHEA:39820"/>
    </physiologicalReaction>
</comment>
<evidence type="ECO:0000256" key="29">
    <source>
        <dbReference type="ARBA" id="ARBA00078148"/>
    </source>
</evidence>
<dbReference type="GO" id="GO:0006633">
    <property type="term" value="P:fatty acid biosynthetic process"/>
    <property type="evidence" value="ECO:0007669"/>
    <property type="project" value="UniProtKB-KW"/>
</dbReference>
<evidence type="ECO:0000256" key="7">
    <source>
        <dbReference type="ARBA" id="ARBA00022617"/>
    </source>
</evidence>
<keyword evidence="16 30" id="KW-0408">Iron</keyword>
<dbReference type="PANTHER" id="PTHR19359:SF41">
    <property type="entry name" value="GEO08203P1"/>
    <property type="match status" value="1"/>
</dbReference>
<evidence type="ECO:0000256" key="1">
    <source>
        <dbReference type="ARBA" id="ARBA00001947"/>
    </source>
</evidence>
<comment type="similarity">
    <text evidence="20 30">Belongs to the cytochrome b5 family.</text>
</comment>
<dbReference type="GO" id="GO:0080132">
    <property type="term" value="F:fatty acid 2-hydroxylase activity"/>
    <property type="evidence" value="ECO:0007669"/>
    <property type="project" value="UniProtKB-ARBA"/>
</dbReference>